<evidence type="ECO:0000256" key="1">
    <source>
        <dbReference type="SAM" id="Phobius"/>
    </source>
</evidence>
<keyword evidence="1" id="KW-0812">Transmembrane</keyword>
<accession>A0A1H4ICG1</accession>
<proteinExistence type="predicted"/>
<reference evidence="3" key="1">
    <citation type="submission" date="2016-10" db="EMBL/GenBank/DDBJ databases">
        <authorList>
            <person name="Varghese N."/>
            <person name="Submissions S."/>
        </authorList>
    </citation>
    <scope>NUCLEOTIDE SEQUENCE [LARGE SCALE GENOMIC DNA]</scope>
    <source>
        <strain evidence="3">DSM 44498</strain>
    </source>
</reference>
<protein>
    <submittedName>
        <fullName evidence="2">ABC-2 type transport system permease protein</fullName>
    </submittedName>
</protein>
<evidence type="ECO:0000313" key="3">
    <source>
        <dbReference type="Proteomes" id="UP000183561"/>
    </source>
</evidence>
<dbReference type="EMBL" id="FNSV01000002">
    <property type="protein sequence ID" value="SEB31757.1"/>
    <property type="molecule type" value="Genomic_DNA"/>
</dbReference>
<feature type="transmembrane region" description="Helical" evidence="1">
    <location>
        <begin position="39"/>
        <end position="59"/>
    </location>
</feature>
<keyword evidence="1" id="KW-0472">Membrane</keyword>
<sequence>MITTSATSSANAGTRADLTADFTGTLHLLRLCLRRDRDVLPMWALIIGVLMPITYAGSIESVYPTAADLAASGHANLPVDGHVRPY</sequence>
<dbReference type="AlphaFoldDB" id="A0A1H4ICG1"/>
<keyword evidence="1" id="KW-1133">Transmembrane helix</keyword>
<keyword evidence="3" id="KW-1185">Reference proteome</keyword>
<organism evidence="2 3">
    <name type="scientific">Rhodococcus koreensis</name>
    <dbReference type="NCBI Taxonomy" id="99653"/>
    <lineage>
        <taxon>Bacteria</taxon>
        <taxon>Bacillati</taxon>
        <taxon>Actinomycetota</taxon>
        <taxon>Actinomycetes</taxon>
        <taxon>Mycobacteriales</taxon>
        <taxon>Nocardiaceae</taxon>
        <taxon>Rhodococcus</taxon>
    </lineage>
</organism>
<dbReference type="RefSeq" id="WP_074933520.1">
    <property type="nucleotide sequence ID" value="NZ_FNSV01000002.1"/>
</dbReference>
<dbReference type="Proteomes" id="UP000183561">
    <property type="component" value="Unassembled WGS sequence"/>
</dbReference>
<evidence type="ECO:0000313" key="2">
    <source>
        <dbReference type="EMBL" id="SEB31757.1"/>
    </source>
</evidence>
<gene>
    <name evidence="2" type="ORF">SAMN04490239_0432</name>
</gene>
<name>A0A1H4ICG1_9NOCA</name>